<keyword evidence="4" id="KW-0805">Transcription regulation</keyword>
<dbReference type="EMBL" id="NBII01000001">
    <property type="protein sequence ID" value="PAV23765.1"/>
    <property type="molecule type" value="Genomic_DNA"/>
</dbReference>
<feature type="compositionally biased region" description="Basic and acidic residues" evidence="10">
    <location>
        <begin position="62"/>
        <end position="80"/>
    </location>
</feature>
<dbReference type="PROSITE" id="PS00434">
    <property type="entry name" value="HSF_DOMAIN"/>
    <property type="match status" value="1"/>
</dbReference>
<feature type="compositionally biased region" description="Low complexity" evidence="10">
    <location>
        <begin position="428"/>
        <end position="447"/>
    </location>
</feature>
<evidence type="ECO:0000256" key="3">
    <source>
        <dbReference type="ARBA" id="ARBA00023012"/>
    </source>
</evidence>
<comment type="caution">
    <text evidence="12">The sequence shown here is derived from an EMBL/GenBank/DDBJ whole genome shotgun (WGS) entry which is preliminary data.</text>
</comment>
<dbReference type="GO" id="GO:0003700">
    <property type="term" value="F:DNA-binding transcription factor activity"/>
    <property type="evidence" value="ECO:0007669"/>
    <property type="project" value="InterPro"/>
</dbReference>
<dbReference type="STRING" id="2282107.A0A286UWE0"/>
<evidence type="ECO:0000256" key="4">
    <source>
        <dbReference type="ARBA" id="ARBA00023015"/>
    </source>
</evidence>
<dbReference type="SMART" id="SM00415">
    <property type="entry name" value="HSF"/>
    <property type="match status" value="1"/>
</dbReference>
<dbReference type="InterPro" id="IPR036388">
    <property type="entry name" value="WH-like_DNA-bd_sf"/>
</dbReference>
<dbReference type="InParanoid" id="A0A286UWE0"/>
<evidence type="ECO:0000256" key="5">
    <source>
        <dbReference type="ARBA" id="ARBA00023125"/>
    </source>
</evidence>
<comment type="subunit">
    <text evidence="8">Homotrimer. Homotrimerization increases the affinity of HSF1 to DNA. Interacts with transcriptional coregulator SSA1 on chromatin.</text>
</comment>
<dbReference type="InterPro" id="IPR001789">
    <property type="entry name" value="Sig_transdc_resp-reg_receiver"/>
</dbReference>
<dbReference type="OrthoDB" id="60033at2759"/>
<dbReference type="CDD" id="cd17546">
    <property type="entry name" value="REC_hyHK_CKI1_RcsC-like"/>
    <property type="match status" value="1"/>
</dbReference>
<dbReference type="InterPro" id="IPR036390">
    <property type="entry name" value="WH_DNA-bd_sf"/>
</dbReference>
<name>A0A286UWE0_9AGAM</name>
<feature type="compositionally biased region" description="Low complexity" evidence="10">
    <location>
        <begin position="568"/>
        <end position="602"/>
    </location>
</feature>
<dbReference type="InterPro" id="IPR000232">
    <property type="entry name" value="HSF_DNA-bd"/>
</dbReference>
<organism evidence="12 13">
    <name type="scientific">Pyrrhoderma noxium</name>
    <dbReference type="NCBI Taxonomy" id="2282107"/>
    <lineage>
        <taxon>Eukaryota</taxon>
        <taxon>Fungi</taxon>
        <taxon>Dikarya</taxon>
        <taxon>Basidiomycota</taxon>
        <taxon>Agaricomycotina</taxon>
        <taxon>Agaricomycetes</taxon>
        <taxon>Hymenochaetales</taxon>
        <taxon>Hymenochaetaceae</taxon>
        <taxon>Pyrrhoderma</taxon>
    </lineage>
</organism>
<keyword evidence="5" id="KW-0238">DNA-binding</keyword>
<dbReference type="FunFam" id="1.10.10.10:FF:000027">
    <property type="entry name" value="Heat shock transcription factor 1"/>
    <property type="match status" value="1"/>
</dbReference>
<dbReference type="SUPFAM" id="SSF52172">
    <property type="entry name" value="CheY-like"/>
    <property type="match status" value="1"/>
</dbReference>
<dbReference type="SUPFAM" id="SSF46785">
    <property type="entry name" value="Winged helix' DNA-binding domain"/>
    <property type="match status" value="1"/>
</dbReference>
<dbReference type="PROSITE" id="PS50110">
    <property type="entry name" value="RESPONSE_REGULATORY"/>
    <property type="match status" value="1"/>
</dbReference>
<dbReference type="Pfam" id="PF00072">
    <property type="entry name" value="Response_reg"/>
    <property type="match status" value="1"/>
</dbReference>
<dbReference type="PANTHER" id="PTHR45339">
    <property type="entry name" value="HYBRID SIGNAL TRANSDUCTION HISTIDINE KINASE J"/>
    <property type="match status" value="1"/>
</dbReference>
<dbReference type="GO" id="GO:0005634">
    <property type="term" value="C:nucleus"/>
    <property type="evidence" value="ECO:0007669"/>
    <property type="project" value="UniProtKB-SubCell"/>
</dbReference>
<evidence type="ECO:0000256" key="1">
    <source>
        <dbReference type="ARBA" id="ARBA00004123"/>
    </source>
</evidence>
<accession>A0A286UWE0</accession>
<dbReference type="Gene3D" id="3.40.50.2300">
    <property type="match status" value="1"/>
</dbReference>
<feature type="compositionally biased region" description="Low complexity" evidence="10">
    <location>
        <begin position="96"/>
        <end position="109"/>
    </location>
</feature>
<dbReference type="InterPro" id="IPR011006">
    <property type="entry name" value="CheY-like_superfamily"/>
</dbReference>
<feature type="compositionally biased region" description="Pro residues" evidence="10">
    <location>
        <begin position="11"/>
        <end position="30"/>
    </location>
</feature>
<dbReference type="AlphaFoldDB" id="A0A286UWE0"/>
<evidence type="ECO:0000259" key="11">
    <source>
        <dbReference type="PROSITE" id="PS50110"/>
    </source>
</evidence>
<proteinExistence type="predicted"/>
<dbReference type="GO" id="GO:0043565">
    <property type="term" value="F:sequence-specific DNA binding"/>
    <property type="evidence" value="ECO:0007669"/>
    <property type="project" value="InterPro"/>
</dbReference>
<dbReference type="PANTHER" id="PTHR45339:SF1">
    <property type="entry name" value="HYBRID SIGNAL TRANSDUCTION HISTIDINE KINASE J"/>
    <property type="match status" value="1"/>
</dbReference>
<dbReference type="Proteomes" id="UP000217199">
    <property type="component" value="Unassembled WGS sequence"/>
</dbReference>
<gene>
    <name evidence="12" type="ORF">PNOK_0083300</name>
</gene>
<feature type="modified residue" description="4-aspartylphosphate" evidence="9">
    <location>
        <position position="693"/>
    </location>
</feature>
<keyword evidence="2 9" id="KW-0597">Phosphoprotein</keyword>
<dbReference type="Pfam" id="PF00447">
    <property type="entry name" value="HSF_DNA-bind"/>
    <property type="match status" value="1"/>
</dbReference>
<keyword evidence="7" id="KW-0539">Nucleus</keyword>
<keyword evidence="6" id="KW-0804">Transcription</keyword>
<feature type="region of interest" description="Disordered" evidence="10">
    <location>
        <begin position="568"/>
        <end position="618"/>
    </location>
</feature>
<dbReference type="FunFam" id="3.40.50.2300:FF:000212">
    <property type="entry name" value="Stress response regulator/HFS transcription factor"/>
    <property type="match status" value="1"/>
</dbReference>
<feature type="region of interest" description="Disordered" evidence="10">
    <location>
        <begin position="1"/>
        <end position="121"/>
    </location>
</feature>
<feature type="compositionally biased region" description="Polar residues" evidence="10">
    <location>
        <begin position="1"/>
        <end position="10"/>
    </location>
</feature>
<evidence type="ECO:0000256" key="7">
    <source>
        <dbReference type="ARBA" id="ARBA00023242"/>
    </source>
</evidence>
<reference evidence="12 13" key="1">
    <citation type="journal article" date="2017" name="Mol. Ecol.">
        <title>Comparative and population genomic landscape of Phellinus noxius: A hypervariable fungus causing root rot in trees.</title>
        <authorList>
            <person name="Chung C.L."/>
            <person name="Lee T.J."/>
            <person name="Akiba M."/>
            <person name="Lee H.H."/>
            <person name="Kuo T.H."/>
            <person name="Liu D."/>
            <person name="Ke H.M."/>
            <person name="Yokoi T."/>
            <person name="Roa M.B."/>
            <person name="Lu M.J."/>
            <person name="Chang Y.Y."/>
            <person name="Ann P.J."/>
            <person name="Tsai J.N."/>
            <person name="Chen C.Y."/>
            <person name="Tzean S.S."/>
            <person name="Ota Y."/>
            <person name="Hattori T."/>
            <person name="Sahashi N."/>
            <person name="Liou R.F."/>
            <person name="Kikuchi T."/>
            <person name="Tsai I.J."/>
        </authorList>
    </citation>
    <scope>NUCLEOTIDE SEQUENCE [LARGE SCALE GENOMIC DNA]</scope>
    <source>
        <strain evidence="12 13">FFPRI411160</strain>
    </source>
</reference>
<evidence type="ECO:0000313" key="13">
    <source>
        <dbReference type="Proteomes" id="UP000217199"/>
    </source>
</evidence>
<feature type="compositionally biased region" description="Polar residues" evidence="10">
    <location>
        <begin position="41"/>
        <end position="50"/>
    </location>
</feature>
<evidence type="ECO:0000313" key="12">
    <source>
        <dbReference type="EMBL" id="PAV23765.1"/>
    </source>
</evidence>
<feature type="compositionally biased region" description="Polar residues" evidence="10">
    <location>
        <begin position="414"/>
        <end position="425"/>
    </location>
</feature>
<dbReference type="GO" id="GO:0000160">
    <property type="term" value="P:phosphorelay signal transduction system"/>
    <property type="evidence" value="ECO:0007669"/>
    <property type="project" value="UniProtKB-KW"/>
</dbReference>
<dbReference type="FunCoup" id="A0A286UWE0">
    <property type="interactions" value="194"/>
</dbReference>
<sequence>MPTFTRTNTLPPIPAMSHPPPDSRYPPPSYHPSLSTPTSSAGLASPTTAGSAAPWSGHRTSSSRDDSHSTIRRRESKGKLIDSPGPSNGVRERDSQQQGSSRGQVPSGQDQKDGDDGMNSTSDFVKKLYKMLEDASFQHVVSWNQAGDAFVVKDMNEFTKSILPRMFKHSNFASFVRQLNKYDFHKVKNSDDNQFGEHSWTFKHPDFQIDRRDALENIKRKVPAQRKTAANARGHANSPGVSPSDGVDNAIIQSLQAQVDRLTQAHDEMASHIRHLESNYQSVLGEMVNFQRNMAQQDNLMQSLIHYFLQLENAKLKESQNATNAVRNASANGGGGGGSNGGVFADQNPFVAAREAQRMVGNYPEDDVARASLEQLNEISRRAAAAGMSFANGVITNGDRPVTPTSILNTVAMQNQQGSPESQDVSRGATNPNGNSSNTSSEGNTANLTNLSREDTLQRIEELARQRPASASGIGGVNGMQQGPPQQQVLPSVQYASGSDPFIMPGPETTAMNLYAGGGQGGRMTPPPATSITHSGLQVFTLGHLMPKSTGDDDSAIWTFDPARAGLVQQEVQQQQQQQQQQQGPSASFASSSSANGAATSSLTESRGGGEFDGTGMNVVRPGSAQKLRVRRSTFVPGWAVPPRVLLVDDDAVSRKLSSKFLQVFGCTIDVAVDGVVAVNKMNLEKYDLVLMDIVMPKLDGISATSLIRQFDHMTPIISMTSNSKPSEIMTYYNHGMNDILPKPFTKEGLLSMLEKHLTHLKTIQQLSKVPRSVGIPPLSDSQFDQALMVTAANPPVVDEDGVGKINPLAGMGLSDEAYANILQGIVNGENFQGLNPNFNLIGMGATGAEHPYNGRWCLPQSSLLTIFLSDLLDVLFDRTVVLFTCLSVLLRLYIYTTFYEPLRQSHKATMPGIFFLELTSRFKAYAFLSPALFFLLTSTCIPG</sequence>
<dbReference type="PRINTS" id="PR00056">
    <property type="entry name" value="HSFDOMAIN"/>
</dbReference>
<evidence type="ECO:0000256" key="9">
    <source>
        <dbReference type="PROSITE-ProRule" id="PRU00169"/>
    </source>
</evidence>
<keyword evidence="3" id="KW-0902">Two-component regulatory system</keyword>
<feature type="compositionally biased region" description="Low complexity" evidence="10">
    <location>
        <begin position="31"/>
        <end position="40"/>
    </location>
</feature>
<feature type="region of interest" description="Disordered" evidence="10">
    <location>
        <begin position="467"/>
        <end position="486"/>
    </location>
</feature>
<evidence type="ECO:0000256" key="10">
    <source>
        <dbReference type="SAM" id="MobiDB-lite"/>
    </source>
</evidence>
<dbReference type="Gene3D" id="1.10.10.10">
    <property type="entry name" value="Winged helix-like DNA-binding domain superfamily/Winged helix DNA-binding domain"/>
    <property type="match status" value="1"/>
</dbReference>
<evidence type="ECO:0000256" key="8">
    <source>
        <dbReference type="ARBA" id="ARBA00062171"/>
    </source>
</evidence>
<keyword evidence="13" id="KW-1185">Reference proteome</keyword>
<dbReference type="SMART" id="SM00448">
    <property type="entry name" value="REC"/>
    <property type="match status" value="1"/>
</dbReference>
<evidence type="ECO:0000256" key="2">
    <source>
        <dbReference type="ARBA" id="ARBA00022553"/>
    </source>
</evidence>
<protein>
    <recommendedName>
        <fullName evidence="11">Response regulatory domain-containing protein</fullName>
    </recommendedName>
</protein>
<evidence type="ECO:0000256" key="6">
    <source>
        <dbReference type="ARBA" id="ARBA00023163"/>
    </source>
</evidence>
<feature type="domain" description="Response regulatory" evidence="11">
    <location>
        <begin position="644"/>
        <end position="758"/>
    </location>
</feature>
<feature type="region of interest" description="Disordered" evidence="10">
    <location>
        <begin position="414"/>
        <end position="452"/>
    </location>
</feature>
<comment type="subcellular location">
    <subcellularLocation>
        <location evidence="1">Nucleus</location>
    </subcellularLocation>
</comment>